<evidence type="ECO:0000256" key="7">
    <source>
        <dbReference type="ARBA" id="ARBA00022670"/>
    </source>
</evidence>
<evidence type="ECO:0000256" key="6">
    <source>
        <dbReference type="ARBA" id="ARBA00022438"/>
    </source>
</evidence>
<dbReference type="PRINTS" id="PR00756">
    <property type="entry name" value="ALADIPTASE"/>
</dbReference>
<dbReference type="SUPFAM" id="SSF63737">
    <property type="entry name" value="Leukotriene A4 hydrolase N-terminal domain"/>
    <property type="match status" value="1"/>
</dbReference>
<keyword evidence="15" id="KW-1185">Reference proteome</keyword>
<evidence type="ECO:0000256" key="8">
    <source>
        <dbReference type="ARBA" id="ARBA00022723"/>
    </source>
</evidence>
<dbReference type="Gene3D" id="1.10.390.10">
    <property type="entry name" value="Neutral Protease Domain 2"/>
    <property type="match status" value="1"/>
</dbReference>
<keyword evidence="7" id="KW-0645">Protease</keyword>
<evidence type="ECO:0000256" key="5">
    <source>
        <dbReference type="ARBA" id="ARBA00015611"/>
    </source>
</evidence>
<dbReference type="Proteomes" id="UP000644147">
    <property type="component" value="Unassembled WGS sequence"/>
</dbReference>
<dbReference type="PANTHER" id="PTHR11533:SF174">
    <property type="entry name" value="PUROMYCIN-SENSITIVE AMINOPEPTIDASE-RELATED"/>
    <property type="match status" value="1"/>
</dbReference>
<evidence type="ECO:0000313" key="14">
    <source>
        <dbReference type="EMBL" id="MBK0401386.1"/>
    </source>
</evidence>
<reference evidence="14 15" key="1">
    <citation type="submission" date="2020-12" db="EMBL/GenBank/DDBJ databases">
        <title>Bacterial novel species Adhaeribacter sp. BT258 isolated from soil.</title>
        <authorList>
            <person name="Jung H.-Y."/>
        </authorList>
    </citation>
    <scope>NUCLEOTIDE SEQUENCE [LARGE SCALE GENOMIC DNA]</scope>
    <source>
        <strain evidence="14 15">BT258</strain>
    </source>
</reference>
<dbReference type="InterPro" id="IPR042097">
    <property type="entry name" value="Aminopeptidase_N-like_N_sf"/>
</dbReference>
<evidence type="ECO:0000259" key="12">
    <source>
        <dbReference type="Pfam" id="PF01433"/>
    </source>
</evidence>
<dbReference type="InterPro" id="IPR011989">
    <property type="entry name" value="ARM-like"/>
</dbReference>
<dbReference type="EC" id="3.4.11.2" evidence="4"/>
<gene>
    <name evidence="14" type="ORF">I5M27_00210</name>
</gene>
<dbReference type="EMBL" id="JAEHFX010000001">
    <property type="protein sequence ID" value="MBK0401386.1"/>
    <property type="molecule type" value="Genomic_DNA"/>
</dbReference>
<feature type="domain" description="Peptidase M1 membrane alanine aminopeptidase" evidence="12">
    <location>
        <begin position="294"/>
        <end position="499"/>
    </location>
</feature>
<accession>A0ABS1BWB9</accession>
<dbReference type="InterPro" id="IPR050344">
    <property type="entry name" value="Peptidase_M1_aminopeptidases"/>
</dbReference>
<comment type="cofactor">
    <cofactor evidence="2">
        <name>Zn(2+)</name>
        <dbReference type="ChEBI" id="CHEBI:29105"/>
    </cofactor>
</comment>
<keyword evidence="9" id="KW-0378">Hydrolase</keyword>
<evidence type="ECO:0000259" key="13">
    <source>
        <dbReference type="Pfam" id="PF17900"/>
    </source>
</evidence>
<keyword evidence="11" id="KW-0482">Metalloprotease</keyword>
<feature type="domain" description="Aminopeptidase N-like N-terminal" evidence="13">
    <location>
        <begin position="69"/>
        <end position="256"/>
    </location>
</feature>
<dbReference type="InterPro" id="IPR016024">
    <property type="entry name" value="ARM-type_fold"/>
</dbReference>
<dbReference type="CDD" id="cd09603">
    <property type="entry name" value="M1_APN_like"/>
    <property type="match status" value="1"/>
</dbReference>
<protein>
    <recommendedName>
        <fullName evidence="5">Aminopeptidase N</fullName>
        <ecNumber evidence="4">3.4.11.2</ecNumber>
    </recommendedName>
</protein>
<comment type="similarity">
    <text evidence="3">Belongs to the peptidase M1 family.</text>
</comment>
<dbReference type="InterPro" id="IPR045357">
    <property type="entry name" value="Aminopeptidase_N-like_N"/>
</dbReference>
<dbReference type="PANTHER" id="PTHR11533">
    <property type="entry name" value="PROTEASE M1 ZINC METALLOPROTEASE"/>
    <property type="match status" value="1"/>
</dbReference>
<evidence type="ECO:0000256" key="9">
    <source>
        <dbReference type="ARBA" id="ARBA00022801"/>
    </source>
</evidence>
<keyword evidence="6" id="KW-0031">Aminopeptidase</keyword>
<dbReference type="Gene3D" id="2.60.40.1730">
    <property type="entry name" value="tricorn interacting facor f3 domain"/>
    <property type="match status" value="1"/>
</dbReference>
<dbReference type="InterPro" id="IPR001930">
    <property type="entry name" value="Peptidase_M1"/>
</dbReference>
<keyword evidence="10" id="KW-0862">Zinc</keyword>
<dbReference type="PROSITE" id="PS51257">
    <property type="entry name" value="PROKAR_LIPOPROTEIN"/>
    <property type="match status" value="1"/>
</dbReference>
<sequence length="864" mass="98645">MNFKAFAVISFAVANGMLLGCKTAETASGSKKSLAGTVTAAGKNQTIPEWVPKPAPYRATETQLTDLVHTKLRVSFDWQKQHLIGEATLTCRPYFYPQNTLVLDAKGFDIKSVELEETASPLKYTYDGRKLTINLDKTYNRTQEYQVLIHYVAKPNELKAGGSAAITSDKGLYFINPLGEDKEKPRQIWTQGETEASSCWFPTIDAPNQKMTQEIYITIEDNFKTLSNGSLIYSRQRPNGMRTDYWKQELPHAPYLAMMAIGEFAVVKESWKNKDVTYYVEPKYKNSAKGIFGNTPEMLSFFSQKLGVDYPWEKYAQVIVRDYVSGAMENTSASLFGEFVQLSNRELLDHSMDEIIAHELFHQWFGNLVTTESWSNLPLNESFATYGEYLWFEHKLGRDEADMGLQNDLGSYLREARQKQVPLIRYHYHNHEDMFDRHSYQKGGRVLHMLRNHVGDEAFFASLKKYLADNKFKAAEIHHLRLAFEEVTGQDLNWFFDQWFLQPGHPEIQIDQKFENGKLTVRVFQNQDTAFTPLFKLPVKIAIWSNGKKTEYPVTVSKFRNVFEFPASAKPELIVFDPDAQLLGTIQHEKTQEELIYQYYHAERFQHKFQALNLLMDKVSEPNVTAVFKDALNAKFWKLRSTAVFAFNATRFMTSADGKDASGNVKFSSPEFTAIKTQLRKIAETDPKTSVRAEALATLASYRDPQFTDVFGKALQDSSYAVAAAGLDALASQDKAKEMLPKIKPLQETRNAEVTHALASFYASHGDVAQLPWYEKQIKQQTGTNLSNFLPVFAAYLLRLPTPEKNKGTRTLEEMARTNGNYRIRLGAYRALQILADDPAVQQMIRKIKETEKDERLKALYGEI</sequence>
<evidence type="ECO:0000313" key="15">
    <source>
        <dbReference type="Proteomes" id="UP000644147"/>
    </source>
</evidence>
<dbReference type="SUPFAM" id="SSF48371">
    <property type="entry name" value="ARM repeat"/>
    <property type="match status" value="1"/>
</dbReference>
<evidence type="ECO:0000256" key="4">
    <source>
        <dbReference type="ARBA" id="ARBA00012564"/>
    </source>
</evidence>
<keyword evidence="8" id="KW-0479">Metal-binding</keyword>
<dbReference type="InterPro" id="IPR027268">
    <property type="entry name" value="Peptidase_M4/M1_CTD_sf"/>
</dbReference>
<evidence type="ECO:0000256" key="10">
    <source>
        <dbReference type="ARBA" id="ARBA00022833"/>
    </source>
</evidence>
<evidence type="ECO:0000256" key="1">
    <source>
        <dbReference type="ARBA" id="ARBA00000098"/>
    </source>
</evidence>
<comment type="caution">
    <text evidence="14">The sequence shown here is derived from an EMBL/GenBank/DDBJ whole genome shotgun (WGS) entry which is preliminary data.</text>
</comment>
<dbReference type="RefSeq" id="WP_200504022.1">
    <property type="nucleotide sequence ID" value="NZ_JAEHFX010000001.1"/>
</dbReference>
<evidence type="ECO:0000256" key="3">
    <source>
        <dbReference type="ARBA" id="ARBA00010136"/>
    </source>
</evidence>
<name>A0ABS1BWB9_9BACT</name>
<dbReference type="Pfam" id="PF01433">
    <property type="entry name" value="Peptidase_M1"/>
    <property type="match status" value="1"/>
</dbReference>
<evidence type="ECO:0000256" key="2">
    <source>
        <dbReference type="ARBA" id="ARBA00001947"/>
    </source>
</evidence>
<dbReference type="Gene3D" id="1.25.10.10">
    <property type="entry name" value="Leucine-rich Repeat Variant"/>
    <property type="match status" value="1"/>
</dbReference>
<dbReference type="SUPFAM" id="SSF55486">
    <property type="entry name" value="Metalloproteases ('zincins'), catalytic domain"/>
    <property type="match status" value="1"/>
</dbReference>
<proteinExistence type="inferred from homology"/>
<organism evidence="14 15">
    <name type="scientific">Adhaeribacter terrigena</name>
    <dbReference type="NCBI Taxonomy" id="2793070"/>
    <lineage>
        <taxon>Bacteria</taxon>
        <taxon>Pseudomonadati</taxon>
        <taxon>Bacteroidota</taxon>
        <taxon>Cytophagia</taxon>
        <taxon>Cytophagales</taxon>
        <taxon>Hymenobacteraceae</taxon>
        <taxon>Adhaeribacter</taxon>
    </lineage>
</organism>
<dbReference type="InterPro" id="IPR014782">
    <property type="entry name" value="Peptidase_M1_dom"/>
</dbReference>
<dbReference type="Pfam" id="PF13646">
    <property type="entry name" value="HEAT_2"/>
    <property type="match status" value="1"/>
</dbReference>
<comment type="catalytic activity">
    <reaction evidence="1">
        <text>Release of an N-terminal amino acid, Xaa-|-Yaa- from a peptide, amide or arylamide. Xaa is preferably Ala, but may be most amino acids including Pro (slow action). When a terminal hydrophobic residue is followed by a prolyl residue, the two may be released as an intact Xaa-Pro dipeptide.</text>
        <dbReference type="EC" id="3.4.11.2"/>
    </reaction>
</comment>
<dbReference type="Pfam" id="PF17900">
    <property type="entry name" value="Peptidase_M1_N"/>
    <property type="match status" value="1"/>
</dbReference>
<evidence type="ECO:0000256" key="11">
    <source>
        <dbReference type="ARBA" id="ARBA00023049"/>
    </source>
</evidence>